<dbReference type="AlphaFoldDB" id="A0AA41S2J0"/>
<evidence type="ECO:0000259" key="2">
    <source>
        <dbReference type="Pfam" id="PF21864"/>
    </source>
</evidence>
<keyword evidence="1" id="KW-0809">Transit peptide</keyword>
<protein>
    <recommendedName>
        <fullName evidence="2">MORF/ORRM1/DAG-like MORF domain-containing protein</fullName>
    </recommendedName>
</protein>
<organism evidence="3 4">
    <name type="scientific">Papaver nudicaule</name>
    <name type="common">Iceland poppy</name>
    <dbReference type="NCBI Taxonomy" id="74823"/>
    <lineage>
        <taxon>Eukaryota</taxon>
        <taxon>Viridiplantae</taxon>
        <taxon>Streptophyta</taxon>
        <taxon>Embryophyta</taxon>
        <taxon>Tracheophyta</taxon>
        <taxon>Spermatophyta</taxon>
        <taxon>Magnoliopsida</taxon>
        <taxon>Ranunculales</taxon>
        <taxon>Papaveraceae</taxon>
        <taxon>Papaveroideae</taxon>
        <taxon>Papaver</taxon>
    </lineage>
</organism>
<proteinExistence type="predicted"/>
<evidence type="ECO:0000313" key="4">
    <source>
        <dbReference type="Proteomes" id="UP001177140"/>
    </source>
</evidence>
<sequence length="188" mass="21668">MKIYSVSTRCYFAFGALVSEDLSEKIKALPGVLRVLPDSYLDIPNQDYGGEPFVNGKAVPYDPKYHEAWMSNCPAKDREYWLARAGQKQEPNGLYLDHNGNWHVGSDEEVDEGDDFIIPEGWPKDIDYRNLRPKSFGDPPVISEEVDALIYPPMNDFRIFWKHCQELEEQRKQKQNHEENCVPDEGAT</sequence>
<dbReference type="Proteomes" id="UP001177140">
    <property type="component" value="Unassembled WGS sequence"/>
</dbReference>
<dbReference type="InterPro" id="IPR054059">
    <property type="entry name" value="MORF/ORRM1/DAG-like_MORF"/>
</dbReference>
<dbReference type="InterPro" id="IPR039206">
    <property type="entry name" value="MORF/ORRM1/DAG-like"/>
</dbReference>
<comment type="caution">
    <text evidence="3">The sequence shown here is derived from an EMBL/GenBank/DDBJ whole genome shotgun (WGS) entry which is preliminary data.</text>
</comment>
<evidence type="ECO:0000313" key="3">
    <source>
        <dbReference type="EMBL" id="MCL7027641.1"/>
    </source>
</evidence>
<dbReference type="Pfam" id="PF21864">
    <property type="entry name" value="MORF_dom"/>
    <property type="match status" value="1"/>
</dbReference>
<dbReference type="GO" id="GO:0080156">
    <property type="term" value="P:mitochondrial mRNA modification"/>
    <property type="evidence" value="ECO:0007669"/>
    <property type="project" value="TreeGrafter"/>
</dbReference>
<gene>
    <name evidence="3" type="ORF">MKW94_022884</name>
</gene>
<name>A0AA41S2J0_PAPNU</name>
<accession>A0AA41S2J0</accession>
<dbReference type="GO" id="GO:0005739">
    <property type="term" value="C:mitochondrion"/>
    <property type="evidence" value="ECO:0007669"/>
    <property type="project" value="TreeGrafter"/>
</dbReference>
<dbReference type="PANTHER" id="PTHR31346:SF4">
    <property type="entry name" value="MULTIPLE ORGANELLAR RNA EDITING FACTOR 8, CHLOROPLASTIC_MITOCHONDRIAL"/>
    <property type="match status" value="1"/>
</dbReference>
<reference evidence="3" key="1">
    <citation type="submission" date="2022-03" db="EMBL/GenBank/DDBJ databases">
        <title>A functionally conserved STORR gene fusion in Papaver species that diverged 16.8 million years ago.</title>
        <authorList>
            <person name="Catania T."/>
        </authorList>
    </citation>
    <scope>NUCLEOTIDE SEQUENCE</scope>
    <source>
        <strain evidence="3">S-191538</strain>
    </source>
</reference>
<dbReference type="EMBL" id="JAJJMA010070533">
    <property type="protein sequence ID" value="MCL7027641.1"/>
    <property type="molecule type" value="Genomic_DNA"/>
</dbReference>
<dbReference type="GO" id="GO:0016554">
    <property type="term" value="P:cytidine to uridine editing"/>
    <property type="evidence" value="ECO:0007669"/>
    <property type="project" value="InterPro"/>
</dbReference>
<dbReference type="PANTHER" id="PTHR31346">
    <property type="entry name" value="MULTIPLE ORGANELLAR RNA EDITING FACTOR 2, CHLOROPLASTIC-RELATED-RELATED"/>
    <property type="match status" value="1"/>
</dbReference>
<feature type="domain" description="MORF/ORRM1/DAG-like MORF" evidence="2">
    <location>
        <begin position="1"/>
        <end position="53"/>
    </location>
</feature>
<keyword evidence="4" id="KW-1185">Reference proteome</keyword>
<evidence type="ECO:0000256" key="1">
    <source>
        <dbReference type="ARBA" id="ARBA00022946"/>
    </source>
</evidence>